<name>A0ABS7T5I2_9GAMM</name>
<dbReference type="EMBL" id="JAINZW010000002">
    <property type="protein sequence ID" value="MBZ4039132.1"/>
    <property type="molecule type" value="Genomic_DNA"/>
</dbReference>
<organism evidence="3 4">
    <name type="scientific">Novilysobacter selenitireducens</name>
    <dbReference type="NCBI Taxonomy" id="2872639"/>
    <lineage>
        <taxon>Bacteria</taxon>
        <taxon>Pseudomonadati</taxon>
        <taxon>Pseudomonadota</taxon>
        <taxon>Gammaproteobacteria</taxon>
        <taxon>Lysobacterales</taxon>
        <taxon>Lysobacteraceae</taxon>
        <taxon>Novilysobacter</taxon>
    </lineage>
</organism>
<reference evidence="3 4" key="1">
    <citation type="submission" date="2021-09" db="EMBL/GenBank/DDBJ databases">
        <title>Lysobacter sp. 13A isolated from the river sediment.</title>
        <authorList>
            <person name="Liu H."/>
            <person name="Li S."/>
            <person name="Mao S."/>
        </authorList>
    </citation>
    <scope>NUCLEOTIDE SEQUENCE [LARGE SCALE GENOMIC DNA]</scope>
    <source>
        <strain evidence="3 4">13A</strain>
    </source>
</reference>
<dbReference type="Pfam" id="PF04214">
    <property type="entry name" value="DUF411"/>
    <property type="match status" value="1"/>
</dbReference>
<sequence length="206" mass="21260">MKHTTLNLAILTLGLLTVLTACARTPQATDGATASAEATPVTTAAGGTAPAAIAANEADAGVSQPTPALPRVLVHKSASCGCCGLWVEHMQAAGFEVEVRNADNLNPIKERVGVPLGKGSCHTAEVGGYFIEGHVPADDVKRLLAERPDAKGLVVPGMPAGSPGMELPDGRTQPYTVELVRDDGSTSEFARHQQEGESQPATHEGH</sequence>
<evidence type="ECO:0000256" key="2">
    <source>
        <dbReference type="SAM" id="SignalP"/>
    </source>
</evidence>
<comment type="caution">
    <text evidence="3">The sequence shown here is derived from an EMBL/GenBank/DDBJ whole genome shotgun (WGS) entry which is preliminary data.</text>
</comment>
<accession>A0ABS7T5I2</accession>
<proteinExistence type="predicted"/>
<protein>
    <submittedName>
        <fullName evidence="3">DUF411 domain-containing protein</fullName>
    </submittedName>
</protein>
<feature type="compositionally biased region" description="Basic and acidic residues" evidence="1">
    <location>
        <begin position="181"/>
        <end position="195"/>
    </location>
</feature>
<evidence type="ECO:0000313" key="4">
    <source>
        <dbReference type="Proteomes" id="UP001430954"/>
    </source>
</evidence>
<feature type="chain" id="PRO_5045560917" evidence="2">
    <location>
        <begin position="24"/>
        <end position="206"/>
    </location>
</feature>
<evidence type="ECO:0000256" key="1">
    <source>
        <dbReference type="SAM" id="MobiDB-lite"/>
    </source>
</evidence>
<dbReference type="InterPro" id="IPR007332">
    <property type="entry name" value="DUF411"/>
</dbReference>
<feature type="signal peptide" evidence="2">
    <location>
        <begin position="1"/>
        <end position="23"/>
    </location>
</feature>
<dbReference type="RefSeq" id="WP_223675400.1">
    <property type="nucleotide sequence ID" value="NZ_JAINZW010000002.1"/>
</dbReference>
<evidence type="ECO:0000313" key="3">
    <source>
        <dbReference type="EMBL" id="MBZ4039132.1"/>
    </source>
</evidence>
<keyword evidence="2" id="KW-0732">Signal</keyword>
<dbReference type="Proteomes" id="UP001430954">
    <property type="component" value="Unassembled WGS sequence"/>
</dbReference>
<feature type="compositionally biased region" description="Polar residues" evidence="1">
    <location>
        <begin position="196"/>
        <end position="206"/>
    </location>
</feature>
<keyword evidence="4" id="KW-1185">Reference proteome</keyword>
<feature type="region of interest" description="Disordered" evidence="1">
    <location>
        <begin position="181"/>
        <end position="206"/>
    </location>
</feature>
<dbReference type="PROSITE" id="PS51257">
    <property type="entry name" value="PROKAR_LIPOPROTEIN"/>
    <property type="match status" value="1"/>
</dbReference>
<gene>
    <name evidence="3" type="ORF">K6753_06245</name>
</gene>